<gene>
    <name evidence="4" type="ORF">F4Y60_05440</name>
</gene>
<dbReference type="PROSITE" id="PS51898">
    <property type="entry name" value="TYR_RECOMBINASE"/>
    <property type="match status" value="1"/>
</dbReference>
<dbReference type="GO" id="GO:0003677">
    <property type="term" value="F:DNA binding"/>
    <property type="evidence" value="ECO:0007669"/>
    <property type="project" value="InterPro"/>
</dbReference>
<dbReference type="EMBL" id="VXRY01000220">
    <property type="protein sequence ID" value="MXY33526.1"/>
    <property type="molecule type" value="Genomic_DNA"/>
</dbReference>
<reference evidence="4" key="1">
    <citation type="submission" date="2019-09" db="EMBL/GenBank/DDBJ databases">
        <title>Characterisation of the sponge microbiome using genome-centric metagenomics.</title>
        <authorList>
            <person name="Engelberts J.P."/>
            <person name="Robbins S.J."/>
            <person name="De Goeij J.M."/>
            <person name="Aranda M."/>
            <person name="Bell S.C."/>
            <person name="Webster N.S."/>
        </authorList>
    </citation>
    <scope>NUCLEOTIDE SEQUENCE</scope>
    <source>
        <strain evidence="4">SB0664_bin_43</strain>
    </source>
</reference>
<dbReference type="GO" id="GO:0006310">
    <property type="term" value="P:DNA recombination"/>
    <property type="evidence" value="ECO:0007669"/>
    <property type="project" value="UniProtKB-KW"/>
</dbReference>
<proteinExistence type="predicted"/>
<dbReference type="InterPro" id="IPR013762">
    <property type="entry name" value="Integrase-like_cat_sf"/>
</dbReference>
<dbReference type="AlphaFoldDB" id="A0A6B0Y358"/>
<evidence type="ECO:0000256" key="2">
    <source>
        <dbReference type="SAM" id="MobiDB-lite"/>
    </source>
</evidence>
<protein>
    <submittedName>
        <fullName evidence="4">Phage integrase family protein</fullName>
    </submittedName>
</protein>
<feature type="non-terminal residue" evidence="4">
    <location>
        <position position="1"/>
    </location>
</feature>
<name>A0A6B0Y358_9RHOB</name>
<organism evidence="4">
    <name type="scientific">Boseongicola sp. SB0664_bin_43</name>
    <dbReference type="NCBI Taxonomy" id="2604844"/>
    <lineage>
        <taxon>Bacteria</taxon>
        <taxon>Pseudomonadati</taxon>
        <taxon>Pseudomonadota</taxon>
        <taxon>Alphaproteobacteria</taxon>
        <taxon>Rhodobacterales</taxon>
        <taxon>Paracoccaceae</taxon>
        <taxon>Boseongicola</taxon>
    </lineage>
</organism>
<feature type="domain" description="Tyr recombinase" evidence="3">
    <location>
        <begin position="1"/>
        <end position="126"/>
    </location>
</feature>
<feature type="region of interest" description="Disordered" evidence="2">
    <location>
        <begin position="1"/>
        <end position="49"/>
    </location>
</feature>
<dbReference type="GO" id="GO:0015074">
    <property type="term" value="P:DNA integration"/>
    <property type="evidence" value="ECO:0007669"/>
    <property type="project" value="InterPro"/>
</dbReference>
<evidence type="ECO:0000313" key="4">
    <source>
        <dbReference type="EMBL" id="MXY33526.1"/>
    </source>
</evidence>
<comment type="caution">
    <text evidence="4">The sequence shown here is derived from an EMBL/GenBank/DDBJ whole genome shotgun (WGS) entry which is preliminary data.</text>
</comment>
<accession>A0A6B0Y358</accession>
<dbReference type="SUPFAM" id="SSF56349">
    <property type="entry name" value="DNA breaking-rejoining enzymes"/>
    <property type="match status" value="1"/>
</dbReference>
<sequence length="139" mass="15304">DALADTALDPQGQGARRRRLARDRAPQTARGVTAGARRPGEWVFPGRTGDEPMDKHDLWTFWIKAHDAAGIVADARLHDLRHAHASHAVMNGESLHVTERLLGHRRASTTNRYVHLDDATLGEAADWVALAVERKPRGG</sequence>
<evidence type="ECO:0000256" key="1">
    <source>
        <dbReference type="ARBA" id="ARBA00023172"/>
    </source>
</evidence>
<dbReference type="Pfam" id="PF00589">
    <property type="entry name" value="Phage_integrase"/>
    <property type="match status" value="1"/>
</dbReference>
<keyword evidence="1" id="KW-0233">DNA recombination</keyword>
<evidence type="ECO:0000259" key="3">
    <source>
        <dbReference type="PROSITE" id="PS51898"/>
    </source>
</evidence>
<dbReference type="InterPro" id="IPR011010">
    <property type="entry name" value="DNA_brk_join_enz"/>
</dbReference>
<dbReference type="InterPro" id="IPR002104">
    <property type="entry name" value="Integrase_catalytic"/>
</dbReference>
<dbReference type="Gene3D" id="1.10.443.10">
    <property type="entry name" value="Intergrase catalytic core"/>
    <property type="match status" value="1"/>
</dbReference>